<keyword evidence="1" id="KW-0677">Repeat</keyword>
<feature type="transmembrane region" description="Helical" evidence="4">
    <location>
        <begin position="7"/>
        <end position="27"/>
    </location>
</feature>
<dbReference type="Gene3D" id="1.25.40.10">
    <property type="entry name" value="Tetratricopeptide repeat domain"/>
    <property type="match status" value="3"/>
</dbReference>
<organism evidence="5 6">
    <name type="scientific">Candidatus Danuiimicrobium aquiferis</name>
    <dbReference type="NCBI Taxonomy" id="1801832"/>
    <lineage>
        <taxon>Bacteria</taxon>
        <taxon>Pseudomonadati</taxon>
        <taxon>Candidatus Omnitrophota</taxon>
        <taxon>Candidatus Danuiimicrobium</taxon>
    </lineage>
</organism>
<reference evidence="5 6" key="1">
    <citation type="journal article" date="2016" name="Nat. Commun.">
        <title>Thousands of microbial genomes shed light on interconnected biogeochemical processes in an aquifer system.</title>
        <authorList>
            <person name="Anantharaman K."/>
            <person name="Brown C.T."/>
            <person name="Hug L.A."/>
            <person name="Sharon I."/>
            <person name="Castelle C.J."/>
            <person name="Probst A.J."/>
            <person name="Thomas B.C."/>
            <person name="Singh A."/>
            <person name="Wilkins M.J."/>
            <person name="Karaoz U."/>
            <person name="Brodie E.L."/>
            <person name="Williams K.H."/>
            <person name="Hubbard S.S."/>
            <person name="Banfield J.F."/>
        </authorList>
    </citation>
    <scope>NUCLEOTIDE SEQUENCE [LARGE SCALE GENOMIC DNA]</scope>
</reference>
<dbReference type="AlphaFoldDB" id="A0A1G1KQL3"/>
<dbReference type="InterPro" id="IPR050498">
    <property type="entry name" value="Ycf3"/>
</dbReference>
<evidence type="ECO:0000313" key="6">
    <source>
        <dbReference type="Proteomes" id="UP000178187"/>
    </source>
</evidence>
<proteinExistence type="predicted"/>
<feature type="repeat" description="TPR" evidence="3">
    <location>
        <begin position="295"/>
        <end position="328"/>
    </location>
</feature>
<dbReference type="Proteomes" id="UP000178187">
    <property type="component" value="Unassembled WGS sequence"/>
</dbReference>
<dbReference type="InterPro" id="IPR013105">
    <property type="entry name" value="TPR_2"/>
</dbReference>
<dbReference type="SMART" id="SM00028">
    <property type="entry name" value="TPR"/>
    <property type="match status" value="5"/>
</dbReference>
<keyword evidence="4" id="KW-0812">Transmembrane</keyword>
<sequence length="681" mass="77792">MLNKKVFGVEFLVASVVVIFLIVYNFFLIDVSLQEVRFALGQVKEARGVIDYGTIDTVLQDLSVSELAQDNLDIENMLMLEGSKSLIEKDQSSRGGQVGVGFFLTRLNKSTGARGNWVVHHLNNLMTMGTYLNEFFEKFTVLKTKEDDPIGQGKDLSDFGLDLVQKAQQFENVWQFELASAKYYQFLYRFLNYKGFGTIKARYGLLQGKLGYYDDGRSILRDVARDFRGRSEADLAHLFLSKVNHLEKTRWMRDDLDEYIKTHSGNGIPKGKINSQPRLLERLKAKTRMAVGSITEAYFELGILNLQLYHFDQAYEAFKKAVPEKESPIFQKKVNFLMGWTLKLQKKYEESKKIFEAVVNDKRNAFLQTESEIALALVAKASGNSKEAAERFEKIAEKIGSQKQSLAAILEVQAAYTYLYDLNDLERAKLAVQSAKNFMELDREFMNFLNRDLEPLIMKNLRDVAFQYFRKGNAQEANNLFKDALSVDQNDPWTLAGLGLSEKALSESPDVGFDNAKKAYDIIADEFTSASLAFFHELRGETAESIGLYEKAIQLNSTYLVALYNLGRLYLLAGQYDKAIEKFNEIIRYRDTKSKILARAYNNLGYALWHSEKLSEAERAFLEALENDPELVEANYNLALHYEHMGNQILATQFLEAARKLNPFFIQNQNNDSKFLIDNAT</sequence>
<evidence type="ECO:0008006" key="7">
    <source>
        <dbReference type="Google" id="ProtNLM"/>
    </source>
</evidence>
<dbReference type="Pfam" id="PF07719">
    <property type="entry name" value="TPR_2"/>
    <property type="match status" value="1"/>
</dbReference>
<evidence type="ECO:0000256" key="3">
    <source>
        <dbReference type="PROSITE-ProRule" id="PRU00339"/>
    </source>
</evidence>
<dbReference type="InterPro" id="IPR019734">
    <property type="entry name" value="TPR_rpt"/>
</dbReference>
<dbReference type="Pfam" id="PF13424">
    <property type="entry name" value="TPR_12"/>
    <property type="match status" value="1"/>
</dbReference>
<comment type="caution">
    <text evidence="5">The sequence shown here is derived from an EMBL/GenBank/DDBJ whole genome shotgun (WGS) entry which is preliminary data.</text>
</comment>
<dbReference type="PANTHER" id="PTHR44858">
    <property type="entry name" value="TETRATRICOPEPTIDE REPEAT PROTEIN 6"/>
    <property type="match status" value="1"/>
</dbReference>
<evidence type="ECO:0000313" key="5">
    <source>
        <dbReference type="EMBL" id="OGW95211.1"/>
    </source>
</evidence>
<keyword evidence="4" id="KW-0472">Membrane</keyword>
<dbReference type="InterPro" id="IPR011990">
    <property type="entry name" value="TPR-like_helical_dom_sf"/>
</dbReference>
<evidence type="ECO:0000256" key="4">
    <source>
        <dbReference type="SAM" id="Phobius"/>
    </source>
</evidence>
<dbReference type="SUPFAM" id="SSF48452">
    <property type="entry name" value="TPR-like"/>
    <property type="match status" value="2"/>
</dbReference>
<keyword evidence="4" id="KW-1133">Transmembrane helix</keyword>
<name>A0A1G1KQL3_9BACT</name>
<dbReference type="PROSITE" id="PS50005">
    <property type="entry name" value="TPR"/>
    <property type="match status" value="4"/>
</dbReference>
<protein>
    <recommendedName>
        <fullName evidence="7">Tetratricopeptide repeat protein</fullName>
    </recommendedName>
</protein>
<dbReference type="EMBL" id="MHFR01000068">
    <property type="protein sequence ID" value="OGW95211.1"/>
    <property type="molecule type" value="Genomic_DNA"/>
</dbReference>
<dbReference type="PANTHER" id="PTHR44858:SF1">
    <property type="entry name" value="UDP-N-ACETYLGLUCOSAMINE--PEPTIDE N-ACETYLGLUCOSAMINYLTRANSFERASE SPINDLY-RELATED"/>
    <property type="match status" value="1"/>
</dbReference>
<gene>
    <name evidence="5" type="ORF">A3G33_04585</name>
</gene>
<feature type="repeat" description="TPR" evidence="3">
    <location>
        <begin position="458"/>
        <end position="491"/>
    </location>
</feature>
<keyword evidence="2 3" id="KW-0802">TPR repeat</keyword>
<evidence type="ECO:0000256" key="2">
    <source>
        <dbReference type="ARBA" id="ARBA00022803"/>
    </source>
</evidence>
<feature type="repeat" description="TPR" evidence="3">
    <location>
        <begin position="598"/>
        <end position="631"/>
    </location>
</feature>
<accession>A0A1G1KQL3</accession>
<feature type="repeat" description="TPR" evidence="3">
    <location>
        <begin position="560"/>
        <end position="593"/>
    </location>
</feature>
<evidence type="ECO:0000256" key="1">
    <source>
        <dbReference type="ARBA" id="ARBA00022737"/>
    </source>
</evidence>